<dbReference type="Gene3D" id="1.20.920.60">
    <property type="match status" value="1"/>
</dbReference>
<protein>
    <submittedName>
        <fullName evidence="2">Uncharacterized protein</fullName>
    </submittedName>
</protein>
<evidence type="ECO:0000313" key="2">
    <source>
        <dbReference type="EMBL" id="ORY51362.1"/>
    </source>
</evidence>
<dbReference type="PANTHER" id="PTHR46788:SF1">
    <property type="entry name" value="EF-HAND CALCIUM-BINDING DOMAIN-CONTAINING PROTEIN 5"/>
    <property type="match status" value="1"/>
</dbReference>
<accession>A0A1Y2CWF3</accession>
<sequence>MSAKSGGSPSKRASIATRASLDAVRASVALVKGLEKKSTLPALPSSDVLGAPVGVNESKQSAKDVSEKDYQEIAVMALANEFFKTNDISLELRTYMLENIIPTMMMALEKLLREVDVRGMANSDDFIEAINETNEEASGSQDDLKPTAITKDDDTTQSSKDRLEIQIDKPTKIPFNPINWIAQYLYRNNPRYVDPTDISNVPYFQQLRTVSQQTKARLFEFQLTQRATLRAEAMARKREKERLKKARTQQMEEMRLLFEQLLSTVFKKWTGKLWRIVNGSITKNEMLDAYKAILQSNSIQANDNMINKVGDLLTYLSMSPEVAESLRIVQNQQQAPGLTAGDETADKTSNVDLRATAKSRSKPTSASAASAGNETAGTPQSTNDDDASKETSPNGISEGTGVSQDDSGSNATPTTVEVQPKLFCLSPEYLSTDKWDQQTYVEATMILTDAGKWTIDDLSTFLLSLAAHIDTLGDKLISRFNSIYFAPKFSRTPGAVTFAPKDEWRHKLAKVVQEFDGKVPGGDSLKSSLIDYCRGNVTLAQLGVPQNLLNDVNGSEQTSLTIHPSTPERKLSGSKAVRKLKTNTKNGKGLTADTLNTSIDKVVTQMGNKMTSLVGGILSNLKYKGTKRENEKIPISPDNFTDRLMDHLQINNNEFSDLFKVLEIVFDSLSGAVNETQIAKVIETTVLTHNINRAEIQDQALKDVIALSRRDDMAIAEFSESALHILSRAIEQMHPEHRISGRVSLAESNVSKIQDSDNGEGEMLVERFLRIRDLLGEVYGTGEQGFEAKTMALAKPFQSNDAHEDPVHAVKLNDDRVAKYVGLPLIASSKKPVGVIGMTLVGKEDGGYVPPDVEFLQSGASKIIETIERIDSREKAVQIALASLQYMREKVGDTSDVHIYISQPPAPPPPEQTNDNIFRVLDRPYSPIGRDKSENDQEVKNALAFARYMAGASGQSNVEKLTDDAPEMADIQQSIKTKDVVHSTPTPADNGNVKTYVPVQDDDGKVVAVICMKPKHGKKGRVTDEDLNEVRKIKAILGNASSVSKKAKFGEQSELQHLAGESIDEESSRALLFPTMMLVAARSWLSKLDNRAISELKSYKKPPVAVLKVLKAVCIYSERNRRRLQSGPILSRFDSNLNKYKTNFGTQFVNMDLLKAMIAYDPTAIQKKIRFRRCNRVLHTLSKTDVKKKTSIPTMVMFDWLIVSLDLRRRAVEARQRHPLVFNESATETEAGESDTDAEGEDEGDVGTAGSGEAGILEGTEEGEEVPSVALE</sequence>
<feature type="compositionally biased region" description="Basic and acidic residues" evidence="1">
    <location>
        <begin position="142"/>
        <end position="161"/>
    </location>
</feature>
<dbReference type="PANTHER" id="PTHR46788">
    <property type="entry name" value="EF-HAND CALCIUM-BINDING DOMAIN-CONTAINING PROTEIN 5"/>
    <property type="match status" value="1"/>
</dbReference>
<evidence type="ECO:0000313" key="3">
    <source>
        <dbReference type="Proteomes" id="UP000193642"/>
    </source>
</evidence>
<gene>
    <name evidence="2" type="ORF">BCR33DRAFT_712440</name>
</gene>
<keyword evidence="3" id="KW-1185">Reference proteome</keyword>
<proteinExistence type="predicted"/>
<dbReference type="EMBL" id="MCGO01000005">
    <property type="protein sequence ID" value="ORY51362.1"/>
    <property type="molecule type" value="Genomic_DNA"/>
</dbReference>
<feature type="compositionally biased region" description="Polar residues" evidence="1">
    <location>
        <begin position="390"/>
        <end position="415"/>
    </location>
</feature>
<feature type="compositionally biased region" description="Polar residues" evidence="1">
    <location>
        <begin position="362"/>
        <end position="382"/>
    </location>
</feature>
<dbReference type="OrthoDB" id="199400at2759"/>
<dbReference type="AlphaFoldDB" id="A0A1Y2CWF3"/>
<dbReference type="STRING" id="329046.A0A1Y2CWF3"/>
<reference evidence="2 3" key="1">
    <citation type="submission" date="2016-07" db="EMBL/GenBank/DDBJ databases">
        <title>Pervasive Adenine N6-methylation of Active Genes in Fungi.</title>
        <authorList>
            <consortium name="DOE Joint Genome Institute"/>
            <person name="Mondo S.J."/>
            <person name="Dannebaum R.O."/>
            <person name="Kuo R.C."/>
            <person name="Labutti K."/>
            <person name="Haridas S."/>
            <person name="Kuo A."/>
            <person name="Salamov A."/>
            <person name="Ahrendt S.R."/>
            <person name="Lipzen A."/>
            <person name="Sullivan W."/>
            <person name="Andreopoulos W.B."/>
            <person name="Clum A."/>
            <person name="Lindquist E."/>
            <person name="Daum C."/>
            <person name="Ramamoorthy G.K."/>
            <person name="Gryganskyi A."/>
            <person name="Culley D."/>
            <person name="Magnuson J.K."/>
            <person name="James T.Y."/>
            <person name="O'Malley M.A."/>
            <person name="Stajich J.E."/>
            <person name="Spatafora J.W."/>
            <person name="Visel A."/>
            <person name="Grigoriev I.V."/>
        </authorList>
    </citation>
    <scope>NUCLEOTIDE SEQUENCE [LARGE SCALE GENOMIC DNA]</scope>
    <source>
        <strain evidence="2 3">JEL800</strain>
    </source>
</reference>
<evidence type="ECO:0000256" key="1">
    <source>
        <dbReference type="SAM" id="MobiDB-lite"/>
    </source>
</evidence>
<organism evidence="2 3">
    <name type="scientific">Rhizoclosmatium globosum</name>
    <dbReference type="NCBI Taxonomy" id="329046"/>
    <lineage>
        <taxon>Eukaryota</taxon>
        <taxon>Fungi</taxon>
        <taxon>Fungi incertae sedis</taxon>
        <taxon>Chytridiomycota</taxon>
        <taxon>Chytridiomycota incertae sedis</taxon>
        <taxon>Chytridiomycetes</taxon>
        <taxon>Chytridiales</taxon>
        <taxon>Chytriomycetaceae</taxon>
        <taxon>Rhizoclosmatium</taxon>
    </lineage>
</organism>
<feature type="region of interest" description="Disordered" evidence="1">
    <location>
        <begin position="1223"/>
        <end position="1272"/>
    </location>
</feature>
<feature type="region of interest" description="Disordered" evidence="1">
    <location>
        <begin position="334"/>
        <end position="415"/>
    </location>
</feature>
<feature type="region of interest" description="Disordered" evidence="1">
    <location>
        <begin position="133"/>
        <end position="161"/>
    </location>
</feature>
<dbReference type="CDD" id="cd22968">
    <property type="entry name" value="DD_EFCAB5"/>
    <property type="match status" value="1"/>
</dbReference>
<feature type="compositionally biased region" description="Acidic residues" evidence="1">
    <location>
        <begin position="1230"/>
        <end position="1245"/>
    </location>
</feature>
<dbReference type="Proteomes" id="UP000193642">
    <property type="component" value="Unassembled WGS sequence"/>
</dbReference>
<comment type="caution">
    <text evidence="2">The sequence shown here is derived from an EMBL/GenBank/DDBJ whole genome shotgun (WGS) entry which is preliminary data.</text>
</comment>
<name>A0A1Y2CWF3_9FUNG</name>